<evidence type="ECO:0000256" key="4">
    <source>
        <dbReference type="ARBA" id="ARBA00023270"/>
    </source>
</evidence>
<comment type="caution">
    <text evidence="5">Lacks conserved residue(s) required for the propagation of feature annotation.</text>
</comment>
<proteinExistence type="inferred from homology"/>
<dbReference type="PANTHER" id="PTHR43699">
    <property type="entry name" value="3-DEHYDROQUINATE DEHYDRATASE"/>
    <property type="match status" value="1"/>
</dbReference>
<dbReference type="GO" id="GO:0008652">
    <property type="term" value="P:amino acid biosynthetic process"/>
    <property type="evidence" value="ECO:0007669"/>
    <property type="project" value="UniProtKB-KW"/>
</dbReference>
<dbReference type="InterPro" id="IPR050146">
    <property type="entry name" value="Type-I_3-dehydroquinase"/>
</dbReference>
<sequence length="256" mass="27349">MNHGIVEIGGLRFGAGLPKVCVPLVSPSEPGLKEEIRACLALPADLLEWRADCFFADPLDALPLVCREAGRRPLLVTLRRKEEGGKACLSVEAYEELLWNLLDRGGFSLLDVELSAGEERVRRLAHKARERNIGLVVSRHDFDKTPGEEEMVSTLVRMKELGADLPKLAVMPQCPGDVLALLSATLKASAQIGPVITMAMGSLGKVSRVCGGITGSCLTFGAGDSASAPGQLNAEDLKAILQDLDPWEGEKGEGNP</sequence>
<accession>A0A9D2C1B7</accession>
<dbReference type="GO" id="GO:0003855">
    <property type="term" value="F:3-dehydroquinate dehydratase activity"/>
    <property type="evidence" value="ECO:0007669"/>
    <property type="project" value="UniProtKB-UniRule"/>
</dbReference>
<dbReference type="Pfam" id="PF01487">
    <property type="entry name" value="DHquinase_I"/>
    <property type="match status" value="1"/>
</dbReference>
<dbReference type="FunFam" id="3.20.20.70:FF:000047">
    <property type="entry name" value="3-dehydroquinate dehydratase"/>
    <property type="match status" value="1"/>
</dbReference>
<evidence type="ECO:0000256" key="2">
    <source>
        <dbReference type="ARBA" id="ARBA00023141"/>
    </source>
</evidence>
<feature type="binding site" evidence="5">
    <location>
        <position position="227"/>
    </location>
    <ligand>
        <name>3-dehydroquinate</name>
        <dbReference type="ChEBI" id="CHEBI:32364"/>
    </ligand>
</feature>
<feature type="binding site" evidence="5">
    <location>
        <position position="79"/>
    </location>
    <ligand>
        <name>3-dehydroquinate</name>
        <dbReference type="ChEBI" id="CHEBI:32364"/>
    </ligand>
</feature>
<gene>
    <name evidence="5 6" type="primary">aroD</name>
    <name evidence="6" type="ORF">H9838_03785</name>
</gene>
<organism evidence="6 7">
    <name type="scientific">Candidatus Acutalibacter pullistercoris</name>
    <dbReference type="NCBI Taxonomy" id="2838418"/>
    <lineage>
        <taxon>Bacteria</taxon>
        <taxon>Bacillati</taxon>
        <taxon>Bacillota</taxon>
        <taxon>Clostridia</taxon>
        <taxon>Eubacteriales</taxon>
        <taxon>Acutalibacteraceae</taxon>
        <taxon>Acutalibacter</taxon>
    </lineage>
</organism>
<dbReference type="InterPro" id="IPR013785">
    <property type="entry name" value="Aldolase_TIM"/>
</dbReference>
<evidence type="ECO:0000256" key="5">
    <source>
        <dbReference type="HAMAP-Rule" id="MF_00214"/>
    </source>
</evidence>
<keyword evidence="4 5" id="KW-0704">Schiff base</keyword>
<dbReference type="GO" id="GO:0009423">
    <property type="term" value="P:chorismate biosynthetic process"/>
    <property type="evidence" value="ECO:0007669"/>
    <property type="project" value="UniProtKB-UniRule"/>
</dbReference>
<dbReference type="EC" id="4.2.1.10" evidence="5"/>
<comment type="pathway">
    <text evidence="5">Metabolic intermediate biosynthesis; chorismate biosynthesis; chorismate from D-erythrose 4-phosphate and phosphoenolpyruvate: step 3/7.</text>
</comment>
<comment type="caution">
    <text evidence="6">The sequence shown here is derived from an EMBL/GenBank/DDBJ whole genome shotgun (WGS) entry which is preliminary data.</text>
</comment>
<comment type="function">
    <text evidence="5">Involved in the third step of the chorismate pathway, which leads to the biosynthesis of aromatic amino acids. Catalyzes the cis-dehydration of 3-dehydroquinate (DHQ) and introduces the first double bond of the aromatic ring to yield 3-dehydroshikimate.</text>
</comment>
<dbReference type="PANTHER" id="PTHR43699:SF1">
    <property type="entry name" value="3-DEHYDROQUINATE DEHYDRATASE"/>
    <property type="match status" value="1"/>
</dbReference>
<reference evidence="6" key="2">
    <citation type="submission" date="2021-04" db="EMBL/GenBank/DDBJ databases">
        <authorList>
            <person name="Gilroy R."/>
        </authorList>
    </citation>
    <scope>NUCLEOTIDE SEQUENCE</scope>
    <source>
        <strain evidence="6">1282</strain>
    </source>
</reference>
<dbReference type="Proteomes" id="UP000823915">
    <property type="component" value="Unassembled WGS sequence"/>
</dbReference>
<dbReference type="AlphaFoldDB" id="A0A9D2C1B7"/>
<feature type="binding site" evidence="5">
    <location>
        <position position="208"/>
    </location>
    <ligand>
        <name>3-dehydroquinate</name>
        <dbReference type="ChEBI" id="CHEBI:32364"/>
    </ligand>
</feature>
<evidence type="ECO:0000313" key="6">
    <source>
        <dbReference type="EMBL" id="HIY26277.1"/>
    </source>
</evidence>
<comment type="similarity">
    <text evidence="5">Belongs to the type-I 3-dehydroquinase family.</text>
</comment>
<evidence type="ECO:0000256" key="1">
    <source>
        <dbReference type="ARBA" id="ARBA00001864"/>
    </source>
</evidence>
<dbReference type="EMBL" id="DXDU01000060">
    <property type="protein sequence ID" value="HIY26277.1"/>
    <property type="molecule type" value="Genomic_DNA"/>
</dbReference>
<dbReference type="GO" id="GO:0046279">
    <property type="term" value="P:3,4-dihydroxybenzoate biosynthetic process"/>
    <property type="evidence" value="ECO:0007669"/>
    <property type="project" value="TreeGrafter"/>
</dbReference>
<feature type="binding site" evidence="5">
    <location>
        <position position="231"/>
    </location>
    <ligand>
        <name>3-dehydroquinate</name>
        <dbReference type="ChEBI" id="CHEBI:32364"/>
    </ligand>
</feature>
<evidence type="ECO:0000256" key="3">
    <source>
        <dbReference type="ARBA" id="ARBA00023239"/>
    </source>
</evidence>
<keyword evidence="2 5" id="KW-0057">Aromatic amino acid biosynthesis</keyword>
<protein>
    <recommendedName>
        <fullName evidence="5">3-dehydroquinate dehydratase</fullName>
        <shortName evidence="5">3-dehydroquinase</shortName>
        <ecNumber evidence="5">4.2.1.10</ecNumber>
    </recommendedName>
    <alternativeName>
        <fullName evidence="5">Type I DHQase</fullName>
    </alternativeName>
    <alternativeName>
        <fullName evidence="5">Type I dehydroquinase</fullName>
        <shortName evidence="5">DHQ1</shortName>
    </alternativeName>
</protein>
<evidence type="ECO:0000313" key="7">
    <source>
        <dbReference type="Proteomes" id="UP000823915"/>
    </source>
</evidence>
<reference evidence="6" key="1">
    <citation type="journal article" date="2021" name="PeerJ">
        <title>Extensive microbial diversity within the chicken gut microbiome revealed by metagenomics and culture.</title>
        <authorList>
            <person name="Gilroy R."/>
            <person name="Ravi A."/>
            <person name="Getino M."/>
            <person name="Pursley I."/>
            <person name="Horton D.L."/>
            <person name="Alikhan N.F."/>
            <person name="Baker D."/>
            <person name="Gharbi K."/>
            <person name="Hall N."/>
            <person name="Watson M."/>
            <person name="Adriaenssens E.M."/>
            <person name="Foster-Nyarko E."/>
            <person name="Jarju S."/>
            <person name="Secka A."/>
            <person name="Antonio M."/>
            <person name="Oren A."/>
            <person name="Chaudhuri R.R."/>
            <person name="La Ragione R."/>
            <person name="Hildebrand F."/>
            <person name="Pallen M.J."/>
        </authorList>
    </citation>
    <scope>NUCLEOTIDE SEQUENCE</scope>
    <source>
        <strain evidence="6">1282</strain>
    </source>
</reference>
<dbReference type="NCBIfam" id="TIGR01093">
    <property type="entry name" value="aroD"/>
    <property type="match status" value="1"/>
</dbReference>
<keyword evidence="3 5" id="KW-0456">Lyase</keyword>
<dbReference type="InterPro" id="IPR001381">
    <property type="entry name" value="DHquinase_I"/>
</dbReference>
<dbReference type="GO" id="GO:0009073">
    <property type="term" value="P:aromatic amino acid family biosynthetic process"/>
    <property type="evidence" value="ECO:0007669"/>
    <property type="project" value="UniProtKB-KW"/>
</dbReference>
<feature type="active site" description="Proton donor/acceptor" evidence="5">
    <location>
        <position position="140"/>
    </location>
</feature>
<comment type="catalytic activity">
    <reaction evidence="1 5">
        <text>3-dehydroquinate = 3-dehydroshikimate + H2O</text>
        <dbReference type="Rhea" id="RHEA:21096"/>
        <dbReference type="ChEBI" id="CHEBI:15377"/>
        <dbReference type="ChEBI" id="CHEBI:16630"/>
        <dbReference type="ChEBI" id="CHEBI:32364"/>
        <dbReference type="EC" id="4.2.1.10"/>
    </reaction>
</comment>
<feature type="active site" description="Schiff-base intermediate with substrate" evidence="5">
    <location>
        <position position="167"/>
    </location>
</feature>
<name>A0A9D2C1B7_9FIRM</name>
<dbReference type="SUPFAM" id="SSF51569">
    <property type="entry name" value="Aldolase"/>
    <property type="match status" value="1"/>
</dbReference>
<keyword evidence="5" id="KW-0028">Amino-acid biosynthesis</keyword>
<dbReference type="Gene3D" id="3.20.20.70">
    <property type="entry name" value="Aldolase class I"/>
    <property type="match status" value="1"/>
</dbReference>
<feature type="binding site" evidence="5">
    <location>
        <begin position="48"/>
        <end position="50"/>
    </location>
    <ligand>
        <name>3-dehydroquinate</name>
        <dbReference type="ChEBI" id="CHEBI:32364"/>
    </ligand>
</feature>
<comment type="subunit">
    <text evidence="5">Homodimer.</text>
</comment>
<dbReference type="CDD" id="cd00502">
    <property type="entry name" value="DHQase_I"/>
    <property type="match status" value="1"/>
</dbReference>
<dbReference type="HAMAP" id="MF_00214">
    <property type="entry name" value="AroD"/>
    <property type="match status" value="1"/>
</dbReference>